<evidence type="ECO:0000256" key="4">
    <source>
        <dbReference type="ARBA" id="ARBA00037131"/>
    </source>
</evidence>
<dbReference type="Proteomes" id="UP000288395">
    <property type="component" value="Unassembled WGS sequence"/>
</dbReference>
<protein>
    <submittedName>
        <fullName evidence="6">Universal stress protein UspE</fullName>
    </submittedName>
</protein>
<evidence type="ECO:0000313" key="7">
    <source>
        <dbReference type="Proteomes" id="UP000288395"/>
    </source>
</evidence>
<proteinExistence type="inferred from homology"/>
<dbReference type="EMBL" id="PIPJ01000002">
    <property type="protein sequence ID" value="RUO22375.1"/>
    <property type="molecule type" value="Genomic_DNA"/>
</dbReference>
<evidence type="ECO:0000313" key="6">
    <source>
        <dbReference type="EMBL" id="RUO22375.1"/>
    </source>
</evidence>
<comment type="subcellular location">
    <subcellularLocation>
        <location evidence="1">Cytoplasm</location>
    </subcellularLocation>
</comment>
<evidence type="ECO:0000256" key="2">
    <source>
        <dbReference type="ARBA" id="ARBA00008791"/>
    </source>
</evidence>
<dbReference type="NCBIfam" id="NF008380">
    <property type="entry name" value="PRK11175.1"/>
    <property type="match status" value="1"/>
</dbReference>
<dbReference type="RefSeq" id="WP_126765877.1">
    <property type="nucleotide sequence ID" value="NZ_PIPJ01000002.1"/>
</dbReference>
<dbReference type="Pfam" id="PF00582">
    <property type="entry name" value="Usp"/>
    <property type="match status" value="2"/>
</dbReference>
<evidence type="ECO:0000256" key="3">
    <source>
        <dbReference type="ARBA" id="ARBA00022490"/>
    </source>
</evidence>
<accession>A0A432W044</accession>
<evidence type="ECO:0000259" key="5">
    <source>
        <dbReference type="Pfam" id="PF00582"/>
    </source>
</evidence>
<keyword evidence="3" id="KW-0963">Cytoplasm</keyword>
<comment type="function">
    <text evidence="4">Required for resistance to DNA-damaging agents.</text>
</comment>
<dbReference type="SUPFAM" id="SSF52402">
    <property type="entry name" value="Adenine nucleotide alpha hydrolases-like"/>
    <property type="match status" value="2"/>
</dbReference>
<dbReference type="InterPro" id="IPR006016">
    <property type="entry name" value="UspA"/>
</dbReference>
<dbReference type="GO" id="GO:0005737">
    <property type="term" value="C:cytoplasm"/>
    <property type="evidence" value="ECO:0007669"/>
    <property type="project" value="UniProtKB-SubCell"/>
</dbReference>
<comment type="caution">
    <text evidence="6">The sequence shown here is derived from an EMBL/GenBank/DDBJ whole genome shotgun (WGS) entry which is preliminary data.</text>
</comment>
<gene>
    <name evidence="6" type="ORF">CWE08_04120</name>
</gene>
<dbReference type="PANTHER" id="PTHR47892:SF1">
    <property type="entry name" value="UNIVERSAL STRESS PROTEIN E"/>
    <property type="match status" value="1"/>
</dbReference>
<name>A0A432W044_9GAMM</name>
<dbReference type="AlphaFoldDB" id="A0A432W044"/>
<reference evidence="7" key="1">
    <citation type="journal article" date="2018" name="Front. Microbiol.">
        <title>Genome-Based Analysis Reveals the Taxonomy and Diversity of the Family Idiomarinaceae.</title>
        <authorList>
            <person name="Liu Y."/>
            <person name="Lai Q."/>
            <person name="Shao Z."/>
        </authorList>
    </citation>
    <scope>NUCLEOTIDE SEQUENCE [LARGE SCALE GENOMIC DNA]</scope>
    <source>
        <strain evidence="7">GBPy7</strain>
    </source>
</reference>
<comment type="similarity">
    <text evidence="2">Belongs to the universal stress protein A family.</text>
</comment>
<dbReference type="PANTHER" id="PTHR47892">
    <property type="entry name" value="UNIVERSAL STRESS PROTEIN E"/>
    <property type="match status" value="1"/>
</dbReference>
<feature type="domain" description="UspA" evidence="5">
    <location>
        <begin position="1"/>
        <end position="144"/>
    </location>
</feature>
<dbReference type="OrthoDB" id="239260at2"/>
<keyword evidence="7" id="KW-1185">Reference proteome</keyword>
<evidence type="ECO:0000256" key="1">
    <source>
        <dbReference type="ARBA" id="ARBA00004496"/>
    </source>
</evidence>
<sequence>MFKHLLVVLDPELTEQKALARALHLARLQPARLTLFLSIYDFAYEMTTMLSGEEREQMRQSLIEDRKAWVAELLHGYDVEKHSIDICVQWHHRPFEAIIRKAIEIDCDLIVKGTHKHDTLHSVIFTPTDWHLLRKAPSPVLLVKDHEWPQHGSVLAAVNAGSDSEVHQQLNEKITKAAGFISIKLNSHLHLVNCYPGAPAAIAVEIPEFDVHQYQASVREHHEEALSEIARKVEVDFTGLHLCEGLPDNEIPKVAHELDAALVVLGTIGRTGITAALLGNTAEHVIEQLDCDLLAIKPEGFQSPLAKD</sequence>
<organism evidence="6 7">
    <name type="scientific">Aliidiomarina iranensis</name>
    <dbReference type="NCBI Taxonomy" id="1434071"/>
    <lineage>
        <taxon>Bacteria</taxon>
        <taxon>Pseudomonadati</taxon>
        <taxon>Pseudomonadota</taxon>
        <taxon>Gammaproteobacteria</taxon>
        <taxon>Alteromonadales</taxon>
        <taxon>Idiomarinaceae</taxon>
        <taxon>Aliidiomarina</taxon>
    </lineage>
</organism>
<feature type="domain" description="UspA" evidence="5">
    <location>
        <begin position="185"/>
        <end position="297"/>
    </location>
</feature>
<dbReference type="Gene3D" id="3.40.50.12370">
    <property type="match status" value="1"/>
</dbReference>